<dbReference type="PANTHER" id="PTHR42951">
    <property type="entry name" value="METALLO-BETA-LACTAMASE DOMAIN-CONTAINING"/>
    <property type="match status" value="1"/>
</dbReference>
<dbReference type="PANTHER" id="PTHR42951:SF14">
    <property type="entry name" value="METALLO-BETA-LACTAMASE SUPERFAMILY PROTEIN"/>
    <property type="match status" value="1"/>
</dbReference>
<evidence type="ECO:0000259" key="1">
    <source>
        <dbReference type="SMART" id="SM00849"/>
    </source>
</evidence>
<sequence>MKLGPHLHRLGNDVVAAYLIDTDDGVTIIDAGLPGHWRDLLAELTAMGRTVGDVRGVVLTHGDSDHIGFAEKLRRDHGIPVYVHTADAGRARGGNKPKVAMGAKRLGPLAVFFAYALRKKGWRTSWLTEVTEVTDGQVLPLPGALEVIGMPGHSPGSIALYSPDADAVFVGDALTTRHVLTGRTGLQPAPFTDDPARGLDSLGRLGGLPAVWVLPGHGPPWRGNPGSVQETVRRAAESAVGH</sequence>
<dbReference type="Proteomes" id="UP000676885">
    <property type="component" value="Chromosome"/>
</dbReference>
<dbReference type="AlphaFoldDB" id="A0A975M6P5"/>
<reference evidence="2 3" key="1">
    <citation type="submission" date="2021-05" db="EMBL/GenBank/DDBJ databases">
        <title>Novel species in genus Arthrobacter.</title>
        <authorList>
            <person name="Zhang G."/>
        </authorList>
    </citation>
    <scope>NUCLEOTIDE SEQUENCE [LARGE SCALE GENOMIC DNA]</scope>
    <source>
        <strain evidence="3">zg-ZUI227</strain>
    </source>
</reference>
<evidence type="ECO:0000313" key="2">
    <source>
        <dbReference type="EMBL" id="QWC10966.1"/>
    </source>
</evidence>
<evidence type="ECO:0000313" key="3">
    <source>
        <dbReference type="Proteomes" id="UP000676885"/>
    </source>
</evidence>
<dbReference type="InterPro" id="IPR036866">
    <property type="entry name" value="RibonucZ/Hydroxyglut_hydro"/>
</dbReference>
<dbReference type="CDD" id="cd07721">
    <property type="entry name" value="yflN-like_MBL-fold"/>
    <property type="match status" value="1"/>
</dbReference>
<protein>
    <submittedName>
        <fullName evidence="2">MBL fold metallo-hydrolase</fullName>
    </submittedName>
</protein>
<dbReference type="SUPFAM" id="SSF56281">
    <property type="entry name" value="Metallo-hydrolase/oxidoreductase"/>
    <property type="match status" value="1"/>
</dbReference>
<dbReference type="SMART" id="SM00849">
    <property type="entry name" value="Lactamase_B"/>
    <property type="match status" value="1"/>
</dbReference>
<organism evidence="2 3">
    <name type="scientific">Arthrobacter jiangjiafuii</name>
    <dbReference type="NCBI Taxonomy" id="2817475"/>
    <lineage>
        <taxon>Bacteria</taxon>
        <taxon>Bacillati</taxon>
        <taxon>Actinomycetota</taxon>
        <taxon>Actinomycetes</taxon>
        <taxon>Micrococcales</taxon>
        <taxon>Micrococcaceae</taxon>
        <taxon>Arthrobacter</taxon>
    </lineage>
</organism>
<accession>A0A975M6P5</accession>
<feature type="domain" description="Metallo-beta-lactamase" evidence="1">
    <location>
        <begin position="14"/>
        <end position="217"/>
    </location>
</feature>
<dbReference type="Gene3D" id="3.60.15.10">
    <property type="entry name" value="Ribonuclease Z/Hydroxyacylglutathione hydrolase-like"/>
    <property type="match status" value="1"/>
</dbReference>
<proteinExistence type="predicted"/>
<dbReference type="Pfam" id="PF00753">
    <property type="entry name" value="Lactamase_B"/>
    <property type="match status" value="1"/>
</dbReference>
<keyword evidence="3" id="KW-1185">Reference proteome</keyword>
<dbReference type="RefSeq" id="WP_210230369.1">
    <property type="nucleotide sequence ID" value="NZ_CP076022.1"/>
</dbReference>
<name>A0A975M6P5_9MICC</name>
<dbReference type="InterPro" id="IPR050855">
    <property type="entry name" value="NDM-1-like"/>
</dbReference>
<gene>
    <name evidence="2" type="ORF">KKR91_05035</name>
</gene>
<dbReference type="InterPro" id="IPR001279">
    <property type="entry name" value="Metallo-B-lactamas"/>
</dbReference>
<dbReference type="KEGG" id="ajg:KKR91_05035"/>
<dbReference type="EMBL" id="CP076022">
    <property type="protein sequence ID" value="QWC10966.1"/>
    <property type="molecule type" value="Genomic_DNA"/>
</dbReference>